<evidence type="ECO:0000256" key="1">
    <source>
        <dbReference type="SAM" id="MobiDB-lite"/>
    </source>
</evidence>
<dbReference type="Proteomes" id="UP001163046">
    <property type="component" value="Unassembled WGS sequence"/>
</dbReference>
<organism evidence="2 3">
    <name type="scientific">Desmophyllum pertusum</name>
    <dbReference type="NCBI Taxonomy" id="174260"/>
    <lineage>
        <taxon>Eukaryota</taxon>
        <taxon>Metazoa</taxon>
        <taxon>Cnidaria</taxon>
        <taxon>Anthozoa</taxon>
        <taxon>Hexacorallia</taxon>
        <taxon>Scleractinia</taxon>
        <taxon>Caryophylliina</taxon>
        <taxon>Caryophylliidae</taxon>
        <taxon>Desmophyllum</taxon>
    </lineage>
</organism>
<dbReference type="EMBL" id="MU825416">
    <property type="protein sequence ID" value="KAJ7390419.1"/>
    <property type="molecule type" value="Genomic_DNA"/>
</dbReference>
<dbReference type="AlphaFoldDB" id="A0A9X0D9Z6"/>
<reference evidence="2" key="1">
    <citation type="submission" date="2023-01" db="EMBL/GenBank/DDBJ databases">
        <title>Genome assembly of the deep-sea coral Lophelia pertusa.</title>
        <authorList>
            <person name="Herrera S."/>
            <person name="Cordes E."/>
        </authorList>
    </citation>
    <scope>NUCLEOTIDE SEQUENCE</scope>
    <source>
        <strain evidence="2">USNM1676648</strain>
        <tissue evidence="2">Polyp</tissue>
    </source>
</reference>
<proteinExistence type="predicted"/>
<feature type="compositionally biased region" description="Basic and acidic residues" evidence="1">
    <location>
        <begin position="12"/>
        <end position="22"/>
    </location>
</feature>
<feature type="region of interest" description="Disordered" evidence="1">
    <location>
        <begin position="1"/>
        <end position="42"/>
    </location>
</feature>
<evidence type="ECO:0000313" key="3">
    <source>
        <dbReference type="Proteomes" id="UP001163046"/>
    </source>
</evidence>
<sequence>MNVTTGAPRSRTASDSDSDRYIRKASSKLSSNSSTKTSDPNLARRSSYFSLQSLRRSISLDAGSAARRLSKRASRDEKAEWRFGHGFKGIVTAIDEEEQEERRQLALARFRRAVHLIRIFSSLCLSIRRYADQDKSRQYDFYYIRDMLPGDDDKPTSDKTDMPVTFNKHLFFQG</sequence>
<feature type="compositionally biased region" description="Low complexity" evidence="1">
    <location>
        <begin position="27"/>
        <end position="38"/>
    </location>
</feature>
<comment type="caution">
    <text evidence="2">The sequence shown here is derived from an EMBL/GenBank/DDBJ whole genome shotgun (WGS) entry which is preliminary data.</text>
</comment>
<protein>
    <submittedName>
        <fullName evidence="2">Uncharacterized protein</fullName>
    </submittedName>
</protein>
<evidence type="ECO:0000313" key="2">
    <source>
        <dbReference type="EMBL" id="KAJ7390419.1"/>
    </source>
</evidence>
<keyword evidence="3" id="KW-1185">Reference proteome</keyword>
<gene>
    <name evidence="2" type="ORF">OS493_025118</name>
</gene>
<dbReference type="OrthoDB" id="166212at2759"/>
<name>A0A9X0D9Z6_9CNID</name>
<feature type="compositionally biased region" description="Polar residues" evidence="1">
    <location>
        <begin position="1"/>
        <end position="11"/>
    </location>
</feature>
<accession>A0A9X0D9Z6</accession>